<dbReference type="NCBIfam" id="TIGR02901">
    <property type="entry name" value="QoxD"/>
    <property type="match status" value="1"/>
</dbReference>
<dbReference type="PANTHER" id="PTHR36835:SF1">
    <property type="entry name" value="CYTOCHROME BO(3) UBIQUINOL OXIDASE SUBUNIT 4"/>
    <property type="match status" value="1"/>
</dbReference>
<evidence type="ECO:0000256" key="9">
    <source>
        <dbReference type="RuleBase" id="RU367153"/>
    </source>
</evidence>
<comment type="subcellular location">
    <subcellularLocation>
        <location evidence="2 9">Cell membrane</location>
        <topology evidence="2 9">Multi-pass membrane protein</topology>
    </subcellularLocation>
</comment>
<dbReference type="EMBL" id="FNJU01000029">
    <property type="protein sequence ID" value="SDP97437.1"/>
    <property type="molecule type" value="Genomic_DNA"/>
</dbReference>
<name>A0A1H0X396_9BACI</name>
<evidence type="ECO:0000256" key="3">
    <source>
        <dbReference type="ARBA" id="ARBA00008079"/>
    </source>
</evidence>
<comment type="function">
    <text evidence="9">Catalyzes quinol oxidation with the concomitant reduction of oxygen to water.</text>
</comment>
<keyword evidence="6 9" id="KW-1133">Transmembrane helix</keyword>
<evidence type="ECO:0000256" key="1">
    <source>
        <dbReference type="ARBA" id="ARBA00000725"/>
    </source>
</evidence>
<sequence>MKKHDTGFPYRHVAGYLLSLILTLLALVVALKTDFSGTTKMYIAGALAFFQAGLQLTMFMHVSEGAEGKINIINMAYSIFLAAVIVIGSIWVLTSGHAVG</sequence>
<keyword evidence="4 9" id="KW-1003">Cell membrane</keyword>
<feature type="transmembrane region" description="Helical" evidence="9">
    <location>
        <begin position="42"/>
        <end position="60"/>
    </location>
</feature>
<feature type="transmembrane region" description="Helical" evidence="9">
    <location>
        <begin position="72"/>
        <end position="93"/>
    </location>
</feature>
<keyword evidence="5 9" id="KW-0812">Transmembrane</keyword>
<evidence type="ECO:0000256" key="7">
    <source>
        <dbReference type="ARBA" id="ARBA00023002"/>
    </source>
</evidence>
<evidence type="ECO:0000256" key="4">
    <source>
        <dbReference type="ARBA" id="ARBA00022475"/>
    </source>
</evidence>
<reference evidence="11" key="1">
    <citation type="submission" date="2016-10" db="EMBL/GenBank/DDBJ databases">
        <authorList>
            <person name="Varghese N."/>
            <person name="Submissions S."/>
        </authorList>
    </citation>
    <scope>NUCLEOTIDE SEQUENCE [LARGE SCALE GENOMIC DNA]</scope>
    <source>
        <strain evidence="11">IBRC-M10078</strain>
    </source>
</reference>
<dbReference type="OrthoDB" id="2361460at2"/>
<dbReference type="PANTHER" id="PTHR36835">
    <property type="entry name" value="CYTOCHROME BO(3) UBIQUINOL OXIDASE SUBUNIT 4"/>
    <property type="match status" value="1"/>
</dbReference>
<keyword evidence="8 9" id="KW-0472">Membrane</keyword>
<dbReference type="Proteomes" id="UP000199159">
    <property type="component" value="Unassembled WGS sequence"/>
</dbReference>
<evidence type="ECO:0000313" key="10">
    <source>
        <dbReference type="EMBL" id="SDP97437.1"/>
    </source>
</evidence>
<gene>
    <name evidence="10" type="ORF">SAMN05216565_1299</name>
</gene>
<comment type="catalytic activity">
    <reaction evidence="1 9">
        <text>2 a quinol + O2 = 2 a quinone + 2 H2O</text>
        <dbReference type="Rhea" id="RHEA:55376"/>
        <dbReference type="ChEBI" id="CHEBI:15377"/>
        <dbReference type="ChEBI" id="CHEBI:15379"/>
        <dbReference type="ChEBI" id="CHEBI:24646"/>
        <dbReference type="ChEBI" id="CHEBI:132124"/>
    </reaction>
</comment>
<keyword evidence="7 9" id="KW-0560">Oxidoreductase</keyword>
<dbReference type="GO" id="GO:0015078">
    <property type="term" value="F:proton transmembrane transporter activity"/>
    <property type="evidence" value="ECO:0007669"/>
    <property type="project" value="TreeGrafter"/>
</dbReference>
<protein>
    <recommendedName>
        <fullName evidence="9">Quinol oxidase subunit 4</fullName>
        <ecNumber evidence="9">1.10.3.-</ecNumber>
    </recommendedName>
</protein>
<dbReference type="STRING" id="930152.SAMN05216565_1299"/>
<dbReference type="RefSeq" id="WP_090859992.1">
    <property type="nucleotide sequence ID" value="NZ_FNJU01000029.1"/>
</dbReference>
<dbReference type="InterPro" id="IPR050968">
    <property type="entry name" value="Cytochrome_c_oxidase_bac_sub4"/>
</dbReference>
<organism evidence="10 11">
    <name type="scientific">Litchfieldia salsa</name>
    <dbReference type="NCBI Taxonomy" id="930152"/>
    <lineage>
        <taxon>Bacteria</taxon>
        <taxon>Bacillati</taxon>
        <taxon>Bacillota</taxon>
        <taxon>Bacilli</taxon>
        <taxon>Bacillales</taxon>
        <taxon>Bacillaceae</taxon>
        <taxon>Litchfieldia</taxon>
    </lineage>
</organism>
<dbReference type="GO" id="GO:0016682">
    <property type="term" value="F:oxidoreductase activity, acting on diphenols and related substances as donors, oxygen as acceptor"/>
    <property type="evidence" value="ECO:0007669"/>
    <property type="project" value="UniProtKB-UniRule"/>
</dbReference>
<dbReference type="GO" id="GO:0015990">
    <property type="term" value="P:electron transport coupled proton transport"/>
    <property type="evidence" value="ECO:0007669"/>
    <property type="project" value="TreeGrafter"/>
</dbReference>
<dbReference type="Pfam" id="PF03626">
    <property type="entry name" value="COX4_pro"/>
    <property type="match status" value="1"/>
</dbReference>
<dbReference type="GO" id="GO:0019646">
    <property type="term" value="P:aerobic electron transport chain"/>
    <property type="evidence" value="ECO:0007669"/>
    <property type="project" value="TreeGrafter"/>
</dbReference>
<dbReference type="GO" id="GO:0042773">
    <property type="term" value="P:ATP synthesis coupled electron transport"/>
    <property type="evidence" value="ECO:0007669"/>
    <property type="project" value="UniProtKB-UniRule"/>
</dbReference>
<evidence type="ECO:0000256" key="2">
    <source>
        <dbReference type="ARBA" id="ARBA00004651"/>
    </source>
</evidence>
<evidence type="ECO:0000256" key="6">
    <source>
        <dbReference type="ARBA" id="ARBA00022989"/>
    </source>
</evidence>
<evidence type="ECO:0000313" key="11">
    <source>
        <dbReference type="Proteomes" id="UP000199159"/>
    </source>
</evidence>
<dbReference type="InterPro" id="IPR014250">
    <property type="entry name" value="QoxD"/>
</dbReference>
<dbReference type="GO" id="GO:0009319">
    <property type="term" value="C:cytochrome o ubiquinol oxidase complex"/>
    <property type="evidence" value="ECO:0007669"/>
    <property type="project" value="TreeGrafter"/>
</dbReference>
<dbReference type="GO" id="GO:0005886">
    <property type="term" value="C:plasma membrane"/>
    <property type="evidence" value="ECO:0007669"/>
    <property type="project" value="UniProtKB-SubCell"/>
</dbReference>
<accession>A0A1H0X396</accession>
<evidence type="ECO:0000256" key="5">
    <source>
        <dbReference type="ARBA" id="ARBA00022692"/>
    </source>
</evidence>
<comment type="similarity">
    <text evidence="3 9">Belongs to the cytochrome c oxidase bacterial subunit 4 family.</text>
</comment>
<keyword evidence="11" id="KW-1185">Reference proteome</keyword>
<proteinExistence type="inferred from homology"/>
<dbReference type="EC" id="1.10.3.-" evidence="9"/>
<evidence type="ECO:0000256" key="8">
    <source>
        <dbReference type="ARBA" id="ARBA00023136"/>
    </source>
</evidence>
<dbReference type="AlphaFoldDB" id="A0A1H0X396"/>
<dbReference type="InterPro" id="IPR005171">
    <property type="entry name" value="Cyt_c_oxidase_su4_prok"/>
</dbReference>
<dbReference type="GO" id="GO:0009486">
    <property type="term" value="F:cytochrome bo3 ubiquinol oxidase activity"/>
    <property type="evidence" value="ECO:0007669"/>
    <property type="project" value="TreeGrafter"/>
</dbReference>
<feature type="transmembrane region" description="Helical" evidence="9">
    <location>
        <begin position="12"/>
        <end position="30"/>
    </location>
</feature>